<dbReference type="EMBL" id="JFFR01000025">
    <property type="protein sequence ID" value="KDN27649.1"/>
    <property type="molecule type" value="Genomic_DNA"/>
</dbReference>
<evidence type="ECO:0000313" key="5">
    <source>
        <dbReference type="Proteomes" id="UP000027219"/>
    </source>
</evidence>
<evidence type="ECO:0000313" key="7">
    <source>
        <dbReference type="Proteomes" id="UP000326789"/>
    </source>
</evidence>
<sequence length="76" mass="8602">MILRELHQYIGEQGGAARKELAAKFGMSEDGVDAMLNVWIKKGKVSRLVDTNQHGHTTRIRYTINQQDSLSLNVMM</sequence>
<protein>
    <submittedName>
        <fullName evidence="4">Iron transporter FeoC</fullName>
    </submittedName>
</protein>
<comment type="caution">
    <text evidence="4">The sequence shown here is derived from an EMBL/GenBank/DDBJ whole genome shotgun (WGS) entry which is preliminary data.</text>
</comment>
<dbReference type="EMBL" id="VWSE01000003">
    <property type="protein sequence ID" value="KAB0290264.1"/>
    <property type="molecule type" value="Genomic_DNA"/>
</dbReference>
<evidence type="ECO:0000313" key="6">
    <source>
        <dbReference type="Proteomes" id="UP000326687"/>
    </source>
</evidence>
<accession>A0A066UU52</accession>
<reference evidence="3 6" key="2">
    <citation type="submission" date="2019-09" db="EMBL/GenBank/DDBJ databases">
        <title>Vibrio Fortis S7-72.</title>
        <authorList>
            <person name="Das S.K."/>
        </authorList>
    </citation>
    <scope>NUCLEOTIDE SEQUENCE [LARGE SCALE GENOMIC DNA]</scope>
    <source>
        <strain evidence="3 6">S7-72</strain>
    </source>
</reference>
<dbReference type="InterPro" id="IPR036390">
    <property type="entry name" value="WH_DNA-bd_sf"/>
</dbReference>
<evidence type="ECO:0000313" key="4">
    <source>
        <dbReference type="EMBL" id="KDN27649.1"/>
    </source>
</evidence>
<dbReference type="Proteomes" id="UP000326789">
    <property type="component" value="Unassembled WGS sequence"/>
</dbReference>
<evidence type="ECO:0000259" key="1">
    <source>
        <dbReference type="Pfam" id="PF09012"/>
    </source>
</evidence>
<gene>
    <name evidence="2" type="ORF">F2P58_04920</name>
    <name evidence="3" type="ORF">F2Z80_03550</name>
    <name evidence="4" type="ORF">VFDL14_01290</name>
</gene>
<dbReference type="OrthoDB" id="467062at2"/>
<name>A0A066UU52_9VIBR</name>
<dbReference type="Proteomes" id="UP000326687">
    <property type="component" value="Unassembled WGS sequence"/>
</dbReference>
<organism evidence="4 5">
    <name type="scientific">Vibrio fortis</name>
    <dbReference type="NCBI Taxonomy" id="212667"/>
    <lineage>
        <taxon>Bacteria</taxon>
        <taxon>Pseudomonadati</taxon>
        <taxon>Pseudomonadota</taxon>
        <taxon>Gammaproteobacteria</taxon>
        <taxon>Vibrionales</taxon>
        <taxon>Vibrionaceae</taxon>
        <taxon>Vibrio</taxon>
    </lineage>
</organism>
<proteinExistence type="predicted"/>
<dbReference type="SUPFAM" id="SSF46785">
    <property type="entry name" value="Winged helix' DNA-binding domain"/>
    <property type="match status" value="1"/>
</dbReference>
<dbReference type="EMBL" id="VXDD01000001">
    <property type="protein sequence ID" value="KAB0303090.1"/>
    <property type="molecule type" value="Genomic_DNA"/>
</dbReference>
<evidence type="ECO:0000313" key="2">
    <source>
        <dbReference type="EMBL" id="KAB0290264.1"/>
    </source>
</evidence>
<evidence type="ECO:0000313" key="3">
    <source>
        <dbReference type="EMBL" id="KAB0303090.1"/>
    </source>
</evidence>
<dbReference type="Gene3D" id="1.10.10.10">
    <property type="entry name" value="Winged helix-like DNA-binding domain superfamily/Winged helix DNA-binding domain"/>
    <property type="match status" value="1"/>
</dbReference>
<dbReference type="InterPro" id="IPR015102">
    <property type="entry name" value="Tscrpt_reg_HTH_FeoC"/>
</dbReference>
<reference evidence="4 5" key="1">
    <citation type="submission" date="2014-02" db="EMBL/GenBank/DDBJ databases">
        <title>Vibrio fortis Dalian14 Genome Sequencing.</title>
        <authorList>
            <person name="Wang Y."/>
            <person name="Song L."/>
            <person name="Liu G."/>
            <person name="Ding J."/>
        </authorList>
    </citation>
    <scope>NUCLEOTIDE SEQUENCE [LARGE SCALE GENOMIC DNA]</scope>
    <source>
        <strain evidence="4 5">Dalian14</strain>
    </source>
</reference>
<dbReference type="STRING" id="212667.VFDL14_01290"/>
<dbReference type="Pfam" id="PF09012">
    <property type="entry name" value="FeoC"/>
    <property type="match status" value="1"/>
</dbReference>
<keyword evidence="5" id="KW-1185">Reference proteome</keyword>
<dbReference type="RefSeq" id="WP_032551871.1">
    <property type="nucleotide sequence ID" value="NZ_JBEEAX010000002.1"/>
</dbReference>
<feature type="domain" description="Transcriptional regulator HTH-type FeoC" evidence="1">
    <location>
        <begin position="2"/>
        <end position="54"/>
    </location>
</feature>
<dbReference type="InterPro" id="IPR036388">
    <property type="entry name" value="WH-like_DNA-bd_sf"/>
</dbReference>
<reference evidence="2 7" key="3">
    <citation type="submission" date="2019-09" db="EMBL/GenBank/DDBJ databases">
        <title>Whole genome sequence of Vibrio fortis.</title>
        <authorList>
            <person name="Das S.K."/>
        </authorList>
    </citation>
    <scope>NUCLEOTIDE SEQUENCE [LARGE SCALE GENOMIC DNA]</scope>
    <source>
        <strain evidence="2 7">AN60</strain>
    </source>
</reference>
<dbReference type="Proteomes" id="UP000027219">
    <property type="component" value="Unassembled WGS sequence"/>
</dbReference>
<dbReference type="AlphaFoldDB" id="A0A066UU52"/>